<keyword evidence="2 3" id="KW-0378">Hydrolase</keyword>
<dbReference type="SUPFAM" id="SSF56601">
    <property type="entry name" value="beta-lactamase/transpeptidase-like"/>
    <property type="match status" value="1"/>
</dbReference>
<dbReference type="PRINTS" id="PR00922">
    <property type="entry name" value="DADACBPTASE3"/>
</dbReference>
<comment type="similarity">
    <text evidence="1">Belongs to the peptidase S13 family.</text>
</comment>
<keyword evidence="3" id="KW-0121">Carboxypeptidase</keyword>
<keyword evidence="4" id="KW-1185">Reference proteome</keyword>
<dbReference type="GO" id="GO:0009002">
    <property type="term" value="F:serine-type D-Ala-D-Ala carboxypeptidase activity"/>
    <property type="evidence" value="ECO:0007669"/>
    <property type="project" value="UniProtKB-EC"/>
</dbReference>
<gene>
    <name evidence="3" type="primary">dacB</name>
    <name evidence="3" type="ORF">ACFSKW_24700</name>
</gene>
<dbReference type="RefSeq" id="WP_379574767.1">
    <property type="nucleotide sequence ID" value="NZ_JBHUFV010000035.1"/>
</dbReference>
<dbReference type="EMBL" id="JBHUFV010000035">
    <property type="protein sequence ID" value="MFD1934677.1"/>
    <property type="molecule type" value="Genomic_DNA"/>
</dbReference>
<dbReference type="PANTHER" id="PTHR30023:SF0">
    <property type="entry name" value="PENICILLIN-SENSITIVE CARBOXYPEPTIDASE A"/>
    <property type="match status" value="1"/>
</dbReference>
<comment type="caution">
    <text evidence="3">The sequence shown here is derived from an EMBL/GenBank/DDBJ whole genome shotgun (WGS) entry which is preliminary data.</text>
</comment>
<dbReference type="Proteomes" id="UP001597368">
    <property type="component" value="Unassembled WGS sequence"/>
</dbReference>
<dbReference type="InterPro" id="IPR000667">
    <property type="entry name" value="Peptidase_S13"/>
</dbReference>
<accession>A0ABW4T168</accession>
<dbReference type="Gene3D" id="3.40.710.10">
    <property type="entry name" value="DD-peptidase/beta-lactamase superfamily"/>
    <property type="match status" value="2"/>
</dbReference>
<keyword evidence="3" id="KW-0645">Protease</keyword>
<dbReference type="NCBIfam" id="TIGR00666">
    <property type="entry name" value="PBP4"/>
    <property type="match status" value="1"/>
</dbReference>
<proteinExistence type="inferred from homology"/>
<dbReference type="EC" id="3.4.16.4" evidence="3"/>
<dbReference type="Gene3D" id="3.50.80.20">
    <property type="entry name" value="D-Ala-D-Ala carboxypeptidase C, peptidase S13"/>
    <property type="match status" value="1"/>
</dbReference>
<reference evidence="4" key="1">
    <citation type="journal article" date="2019" name="Int. J. Syst. Evol. Microbiol.">
        <title>The Global Catalogue of Microorganisms (GCM) 10K type strain sequencing project: providing services to taxonomists for standard genome sequencing and annotation.</title>
        <authorList>
            <consortium name="The Broad Institute Genomics Platform"/>
            <consortium name="The Broad Institute Genome Sequencing Center for Infectious Disease"/>
            <person name="Wu L."/>
            <person name="Ma J."/>
        </authorList>
    </citation>
    <scope>NUCLEOTIDE SEQUENCE [LARGE SCALE GENOMIC DNA]</scope>
    <source>
        <strain evidence="4">ICMP 6774ER</strain>
    </source>
</reference>
<evidence type="ECO:0000313" key="3">
    <source>
        <dbReference type="EMBL" id="MFD1934677.1"/>
    </source>
</evidence>
<evidence type="ECO:0000256" key="1">
    <source>
        <dbReference type="ARBA" id="ARBA00006096"/>
    </source>
</evidence>
<name>A0ABW4T168_9ACTN</name>
<organism evidence="3 4">
    <name type="scientific">Nonomuraea mangrovi</name>
    <dbReference type="NCBI Taxonomy" id="2316207"/>
    <lineage>
        <taxon>Bacteria</taxon>
        <taxon>Bacillati</taxon>
        <taxon>Actinomycetota</taxon>
        <taxon>Actinomycetes</taxon>
        <taxon>Streptosporangiales</taxon>
        <taxon>Streptosporangiaceae</taxon>
        <taxon>Nonomuraea</taxon>
    </lineage>
</organism>
<sequence length="462" mass="47091">MVRRERWVALTTLAMLQAVTIAIGAYAMTNDFSLGALTRPEPLPTERAEPSPVPVVTAGPVLATGGDGPLPTKGTLAARLTDALGDDALGGRVGAVVIDAATGQQIFAANAATGITPASTTKVVTCVAALASLGPDARLTTSVVQGPKRGTIILVGGGDPTLAGPSAKPGAYPKQASLVQLASRTAAALKASGVTKVTLSYDASLFTGATSAPGWKPNYIPEGEVAPVHALAIDEGRQNPASSAPRVADPAAYAASAFARTLGKYGIGVSRSIKPAKATPGADTLAAVESAPLYALVERTLTKSDNDLAEALVRHVAIKEGQPASFEGASRAVLSVLKRLGGDRGVMVSDGSGLSIRNRISADAMARVLAIATKDPALRPLLSGMPIAGFTGTLGHRFTRDDSKAEVGLVRAKTGTLNNVNTLAGFATTRTGRLVTFAFMADKVPYTAESVLDRLAAIVARS</sequence>
<protein>
    <submittedName>
        <fullName evidence="3">D-alanyl-D-alanine carboxypeptidase/D-alanyl-D-alanine-endopeptidase</fullName>
        <ecNumber evidence="3">3.4.16.4</ecNumber>
    </submittedName>
</protein>
<dbReference type="Pfam" id="PF02113">
    <property type="entry name" value="Peptidase_S13"/>
    <property type="match status" value="2"/>
</dbReference>
<evidence type="ECO:0000256" key="2">
    <source>
        <dbReference type="ARBA" id="ARBA00022801"/>
    </source>
</evidence>
<dbReference type="PANTHER" id="PTHR30023">
    <property type="entry name" value="D-ALANYL-D-ALANINE CARBOXYPEPTIDASE"/>
    <property type="match status" value="1"/>
</dbReference>
<dbReference type="InterPro" id="IPR012338">
    <property type="entry name" value="Beta-lactam/transpept-like"/>
</dbReference>
<evidence type="ECO:0000313" key="4">
    <source>
        <dbReference type="Proteomes" id="UP001597368"/>
    </source>
</evidence>